<proteinExistence type="predicted"/>
<keyword evidence="2" id="KW-1185">Reference proteome</keyword>
<comment type="caution">
    <text evidence="1">The sequence shown here is derived from an EMBL/GenBank/DDBJ whole genome shotgun (WGS) entry which is preliminary data.</text>
</comment>
<reference evidence="1" key="1">
    <citation type="submission" date="2021-02" db="EMBL/GenBank/DDBJ databases">
        <authorList>
            <consortium name="DOE Joint Genome Institute"/>
            <person name="Ahrendt S."/>
            <person name="Looney B.P."/>
            <person name="Miyauchi S."/>
            <person name="Morin E."/>
            <person name="Drula E."/>
            <person name="Courty P.E."/>
            <person name="Chicoki N."/>
            <person name="Fauchery L."/>
            <person name="Kohler A."/>
            <person name="Kuo A."/>
            <person name="Labutti K."/>
            <person name="Pangilinan J."/>
            <person name="Lipzen A."/>
            <person name="Riley R."/>
            <person name="Andreopoulos W."/>
            <person name="He G."/>
            <person name="Johnson J."/>
            <person name="Barry K.W."/>
            <person name="Grigoriev I.V."/>
            <person name="Nagy L."/>
            <person name="Hibbett D."/>
            <person name="Henrissat B."/>
            <person name="Matheny P.B."/>
            <person name="Labbe J."/>
            <person name="Martin F."/>
        </authorList>
    </citation>
    <scope>NUCLEOTIDE SEQUENCE</scope>
    <source>
        <strain evidence="1">FP105234-sp</strain>
    </source>
</reference>
<evidence type="ECO:0000313" key="2">
    <source>
        <dbReference type="Proteomes" id="UP000814033"/>
    </source>
</evidence>
<name>A0ACB8SC42_9AGAM</name>
<dbReference type="EMBL" id="MU275838">
    <property type="protein sequence ID" value="KAI0054043.1"/>
    <property type="molecule type" value="Genomic_DNA"/>
</dbReference>
<accession>A0ACB8SC42</accession>
<organism evidence="1 2">
    <name type="scientific">Auriscalpium vulgare</name>
    <dbReference type="NCBI Taxonomy" id="40419"/>
    <lineage>
        <taxon>Eukaryota</taxon>
        <taxon>Fungi</taxon>
        <taxon>Dikarya</taxon>
        <taxon>Basidiomycota</taxon>
        <taxon>Agaricomycotina</taxon>
        <taxon>Agaricomycetes</taxon>
        <taxon>Russulales</taxon>
        <taxon>Auriscalpiaceae</taxon>
        <taxon>Auriscalpium</taxon>
    </lineage>
</organism>
<evidence type="ECO:0000313" key="1">
    <source>
        <dbReference type="EMBL" id="KAI0054043.1"/>
    </source>
</evidence>
<dbReference type="Proteomes" id="UP000814033">
    <property type="component" value="Unassembled WGS sequence"/>
</dbReference>
<sequence length="339" mass="38371">MTVHPTPPGSFGIDASDNLAAYFAMAQLPFIVGHKDVPKPPPEGHKSHLNSLRVRPERHRRLERIVHADPSRSTRLVTAYAEKTIPDEDGPPLAGDIDPTSGRRLTVPCNPTFNVPKPKGVGPVNDKDSFEAWLLNMPLETTERAMHLVFPKQTYGYWRYNARHKGDADEDLVKIVTWETVVANRHDPRTIGAVIFIQPLWVLADRDMKSFLACTSFPSFDQTRELNSSERLWAKIYDSCIARHTPWFVLTNYNTWAFGVFSKGWTKAHIVHVCQNTAREPTVIQTLFYWLASSMHFPDTFVPPEVRGECPRPREDIPCLLYDVMAFNPCAARAVAVLA</sequence>
<reference evidence="1" key="2">
    <citation type="journal article" date="2022" name="New Phytol.">
        <title>Evolutionary transition to the ectomycorrhizal habit in the genomes of a hyperdiverse lineage of mushroom-forming fungi.</title>
        <authorList>
            <person name="Looney B."/>
            <person name="Miyauchi S."/>
            <person name="Morin E."/>
            <person name="Drula E."/>
            <person name="Courty P.E."/>
            <person name="Kohler A."/>
            <person name="Kuo A."/>
            <person name="LaButti K."/>
            <person name="Pangilinan J."/>
            <person name="Lipzen A."/>
            <person name="Riley R."/>
            <person name="Andreopoulos W."/>
            <person name="He G."/>
            <person name="Johnson J."/>
            <person name="Nolan M."/>
            <person name="Tritt A."/>
            <person name="Barry K.W."/>
            <person name="Grigoriev I.V."/>
            <person name="Nagy L.G."/>
            <person name="Hibbett D."/>
            <person name="Henrissat B."/>
            <person name="Matheny P.B."/>
            <person name="Labbe J."/>
            <person name="Martin F.M."/>
        </authorList>
    </citation>
    <scope>NUCLEOTIDE SEQUENCE</scope>
    <source>
        <strain evidence="1">FP105234-sp</strain>
    </source>
</reference>
<gene>
    <name evidence="1" type="ORF">FA95DRAFT_1507578</name>
</gene>
<protein>
    <submittedName>
        <fullName evidence="1">Uncharacterized protein</fullName>
    </submittedName>
</protein>